<organism evidence="13 14">
    <name type="scientific">Amphiprion percula</name>
    <name type="common">Orange clownfish</name>
    <name type="synonym">Lutjanus percula</name>
    <dbReference type="NCBI Taxonomy" id="161767"/>
    <lineage>
        <taxon>Eukaryota</taxon>
        <taxon>Metazoa</taxon>
        <taxon>Chordata</taxon>
        <taxon>Craniata</taxon>
        <taxon>Vertebrata</taxon>
        <taxon>Euteleostomi</taxon>
        <taxon>Actinopterygii</taxon>
        <taxon>Neopterygii</taxon>
        <taxon>Teleostei</taxon>
        <taxon>Neoteleostei</taxon>
        <taxon>Acanthomorphata</taxon>
        <taxon>Ovalentaria</taxon>
        <taxon>Pomacentridae</taxon>
        <taxon>Amphiprion</taxon>
    </lineage>
</organism>
<proteinExistence type="predicted"/>
<dbReference type="STRING" id="161767.ENSAPEP00000026438"/>
<evidence type="ECO:0000313" key="13">
    <source>
        <dbReference type="Ensembl" id="ENSAPEP00000026447.1"/>
    </source>
</evidence>
<comment type="subcellular location">
    <subcellularLocation>
        <location evidence="1">Cytoplasm</location>
    </subcellularLocation>
    <subcellularLocation>
        <location evidence="8">Nucleus</location>
        <location evidence="8">Gem</location>
    </subcellularLocation>
    <subcellularLocation>
        <location evidence="2">Nucleus</location>
        <location evidence="2">Nucleoplasm</location>
    </subcellularLocation>
</comment>
<dbReference type="PANTHER" id="PTHR14710">
    <property type="entry name" value="GEM-ASSOCIATED PROTEIN 6"/>
    <property type="match status" value="1"/>
</dbReference>
<name>A0A3P8TTR2_AMPPE</name>
<dbReference type="PANTHER" id="PTHR14710:SF2">
    <property type="entry name" value="GEM-ASSOCIATED PROTEIN 6"/>
    <property type="match status" value="1"/>
</dbReference>
<dbReference type="Gene3D" id="2.30.30.100">
    <property type="match status" value="1"/>
</dbReference>
<keyword evidence="3" id="KW-0963">Cytoplasm</keyword>
<dbReference type="Pfam" id="PF06372">
    <property type="entry name" value="Gemin6"/>
    <property type="match status" value="1"/>
</dbReference>
<evidence type="ECO:0000256" key="5">
    <source>
        <dbReference type="ARBA" id="ARBA00022664"/>
    </source>
</evidence>
<evidence type="ECO:0000256" key="4">
    <source>
        <dbReference type="ARBA" id="ARBA00022553"/>
    </source>
</evidence>
<dbReference type="InterPro" id="IPR046857">
    <property type="entry name" value="Gemin6_Sm-like_dom"/>
</dbReference>
<evidence type="ECO:0000256" key="11">
    <source>
        <dbReference type="ARBA" id="ARBA00067670"/>
    </source>
</evidence>
<dbReference type="InterPro" id="IPR047574">
    <property type="entry name" value="AD"/>
</dbReference>
<dbReference type="AlphaFoldDB" id="A0A3P8TTR2"/>
<dbReference type="FunFam" id="2.30.30.100:FF:000038">
    <property type="entry name" value="Gem-associated protein 6"/>
    <property type="match status" value="1"/>
</dbReference>
<dbReference type="PROSITE" id="PS52001">
    <property type="entry name" value="AD"/>
    <property type="match status" value="1"/>
</dbReference>
<dbReference type="Proteomes" id="UP000265080">
    <property type="component" value="Chromosome 3"/>
</dbReference>
<dbReference type="GeneTree" id="ENSGT00390000006712"/>
<sequence>MMQCGWPLLGPLQWIRYTDKQVKVKAGKQEEHRGWMVTVDPVSASVVLVDFSEAGASVRVVMGHAVEEVEVLQDADAETVQRLRSAFVLPKRPGLGPQELRTRKGDIRCWLEKNRVPVEEEVDKLKVAKVLTITAPYGPEDCCSSNQIILDRIQRLIRIKPGHPGPHPETDPDERF</sequence>
<evidence type="ECO:0000256" key="7">
    <source>
        <dbReference type="ARBA" id="ARBA00023242"/>
    </source>
</evidence>
<evidence type="ECO:0000256" key="1">
    <source>
        <dbReference type="ARBA" id="ARBA00004496"/>
    </source>
</evidence>
<dbReference type="InterPro" id="IPR046856">
    <property type="entry name" value="Gemin6_C"/>
</dbReference>
<dbReference type="InterPro" id="IPR009422">
    <property type="entry name" value="Gemin6"/>
</dbReference>
<dbReference type="GO" id="GO:0000387">
    <property type="term" value="P:spliceosomal snRNP assembly"/>
    <property type="evidence" value="ECO:0007669"/>
    <property type="project" value="TreeGrafter"/>
</dbReference>
<evidence type="ECO:0000256" key="8">
    <source>
        <dbReference type="ARBA" id="ARBA00034695"/>
    </source>
</evidence>
<dbReference type="GO" id="GO:0032797">
    <property type="term" value="C:SMN complex"/>
    <property type="evidence" value="ECO:0007669"/>
    <property type="project" value="TreeGrafter"/>
</dbReference>
<feature type="domain" description="AD" evidence="12">
    <location>
        <begin position="70"/>
        <end position="165"/>
    </location>
</feature>
<dbReference type="GO" id="GO:0000245">
    <property type="term" value="P:spliceosomal complex assembly"/>
    <property type="evidence" value="ECO:0007669"/>
    <property type="project" value="InterPro"/>
</dbReference>
<dbReference type="OMA" id="LEWEDYV"/>
<evidence type="ECO:0000313" key="14">
    <source>
        <dbReference type="Proteomes" id="UP000265080"/>
    </source>
</evidence>
<keyword evidence="6" id="KW-0508">mRNA splicing</keyword>
<protein>
    <recommendedName>
        <fullName evidence="11">Gem-associated protein 6</fullName>
    </recommendedName>
</protein>
<keyword evidence="14" id="KW-1185">Reference proteome</keyword>
<reference evidence="13 14" key="1">
    <citation type="submission" date="2018-03" db="EMBL/GenBank/DDBJ databases">
        <title>Finding Nemo's genes: A chromosome-scale reference assembly of the genome of the orange clownfish Amphiprion percula.</title>
        <authorList>
            <person name="Lehmann R."/>
        </authorList>
    </citation>
    <scope>NUCLEOTIDE SEQUENCE</scope>
</reference>
<comment type="subunit">
    <text evidence="10">Part of the core SMN complex that contains SMN1, GEMIN2/SIP1, DDX20/GEMIN3, GEMIN4, GEMIN5, GEMIN6, GEMIN7, GEMIN8 and STRAP/UNRIP. Part of the SMN-Sm complex that contains SMN1, GEMIN2/SIP1, DDX20/GEMIN3, GEMIN4, GEMIN5, GEMIN6, GEMIN7, GEMIN8, STRAP/UNRIP and the Sm proteins SNRPB, SNRPD1, SNRPD2, SNRPD3, SNRPE, SNRPF and SNRPG. Interacts with GEMIN7; the interaction is direct. Interacts with GEMIN8; the interaction is direct. Interacts with SNRPB, SNRPD2, SNRPD3 and SNRPE; the interaction is direct.</text>
</comment>
<keyword evidence="7" id="KW-0539">Nucleus</keyword>
<dbReference type="CDD" id="cd11676">
    <property type="entry name" value="Gemin6"/>
    <property type="match status" value="1"/>
</dbReference>
<comment type="function">
    <text evidence="9">The SMN complex catalyzes the assembly of small nuclear ribonucleoproteins (snRNPs), the building blocks of the spliceosome, and thereby plays an important role in the splicing of cellular pre-mRNAs. Most spliceosomal snRNPs contain a common set of Sm proteins SNRPB, SNRPD1, SNRPD2, SNRPD3, SNRPE, SNRPF and SNRPG that assemble in a heptameric protein ring on the Sm site of the small nuclear RNA to form the core snRNP (Sm core). In the cytosol, the Sm proteins SNRPD1, SNRPD2, SNRPE, SNRPF and SNRPG are trapped in an inactive 6S pICln-Sm complex by the chaperone CLNS1A that controls the assembly of the core snRNP. To assemble core snRNPs, the SMN complex accepts the trapped 5Sm proteins from CLNS1A forming an intermediate. Binding of snRNA inside 5Sm triggers eviction of the SMN complex, thereby allowing binding of SNRPD3 and SNRPB to complete assembly of the core snRNP.</text>
</comment>
<evidence type="ECO:0000256" key="9">
    <source>
        <dbReference type="ARBA" id="ARBA00059373"/>
    </source>
</evidence>
<reference evidence="13" key="2">
    <citation type="submission" date="2025-05" db="UniProtKB">
        <authorList>
            <consortium name="Ensembl"/>
        </authorList>
    </citation>
    <scope>IDENTIFICATION</scope>
</reference>
<evidence type="ECO:0000256" key="10">
    <source>
        <dbReference type="ARBA" id="ARBA00065613"/>
    </source>
</evidence>
<evidence type="ECO:0000256" key="2">
    <source>
        <dbReference type="ARBA" id="ARBA00004642"/>
    </source>
</evidence>
<dbReference type="Ensembl" id="ENSAPET00000027151.1">
    <property type="protein sequence ID" value="ENSAPEP00000026447.1"/>
    <property type="gene ID" value="ENSAPEG00000018793.1"/>
</dbReference>
<dbReference type="GO" id="GO:0097504">
    <property type="term" value="C:Gemini of Cajal bodies"/>
    <property type="evidence" value="ECO:0007669"/>
    <property type="project" value="UniProtKB-SubCell"/>
</dbReference>
<accession>A0A3P8TTR2</accession>
<dbReference type="Pfam" id="PF20417">
    <property type="entry name" value="Gemin6_C"/>
    <property type="match status" value="1"/>
</dbReference>
<evidence type="ECO:0000256" key="6">
    <source>
        <dbReference type="ARBA" id="ARBA00023187"/>
    </source>
</evidence>
<keyword evidence="5" id="KW-0507">mRNA processing</keyword>
<dbReference type="Ensembl" id="ENSAPET00000027142.1">
    <property type="protein sequence ID" value="ENSAPEP00000026438.1"/>
    <property type="gene ID" value="ENSAPEG00000018793.1"/>
</dbReference>
<evidence type="ECO:0000259" key="12">
    <source>
        <dbReference type="PROSITE" id="PS52001"/>
    </source>
</evidence>
<keyword evidence="4" id="KW-0597">Phosphoprotein</keyword>
<evidence type="ECO:0000256" key="3">
    <source>
        <dbReference type="ARBA" id="ARBA00022490"/>
    </source>
</evidence>